<accession>A0ACB0K7R7</accession>
<sequence length="498" mass="57545">MFEKKKKIEEISSSMVSNNASIKRHKHMISDLPNNVLVHILSFLSTKDAIKTSILSTKWRYLWTYLSVFDFRFFYYQKNRNPSHSLLDVVATLLEKSKDHLIEIKRITVRIPQVTLNADKVTFLVTSLLSLKVQDLEFSIEDLRYLNARRELPLGFSGSYLLSKLTLNLTGYTLNISNAIQFPSLKTLNLKYATFPNEESVEEFFSGCPRLEELTLINCYWLHIQKLTIAISTLRKLTIHFNHYCLQHCDDFDKFSVKIDAVNLLSLTCTSDPTIQFVIVNPPTSMLDAYIAFSLHFPWDDRTHALYEEYLSRCAVVLLSGLASVKYLTLSNDTFQESPYVNDRFHLLPKFHNLTHLCLDSDICSFSRTSFTKFLLKCPKLEVLVFPLGSGILRQDDNHGWKSIPVPRCIKSSLKKLHITDFCGYSWDIQFVEFFLENATVLEKFQISLSCSPLSKYNWKNLADLKNQFVGMGSCDIKFRLAKSAIKMQNFCKKCYGF</sequence>
<protein>
    <submittedName>
        <fullName evidence="1">Uncharacterized protein</fullName>
    </submittedName>
</protein>
<dbReference type="EMBL" id="CASHSV030000206">
    <property type="protein sequence ID" value="CAJ2653306.1"/>
    <property type="molecule type" value="Genomic_DNA"/>
</dbReference>
<comment type="caution">
    <text evidence="1">The sequence shown here is derived from an EMBL/GenBank/DDBJ whole genome shotgun (WGS) entry which is preliminary data.</text>
</comment>
<evidence type="ECO:0000313" key="1">
    <source>
        <dbReference type="EMBL" id="CAJ2653306.1"/>
    </source>
</evidence>
<keyword evidence="2" id="KW-1185">Reference proteome</keyword>
<organism evidence="1 2">
    <name type="scientific">Trifolium pratense</name>
    <name type="common">Red clover</name>
    <dbReference type="NCBI Taxonomy" id="57577"/>
    <lineage>
        <taxon>Eukaryota</taxon>
        <taxon>Viridiplantae</taxon>
        <taxon>Streptophyta</taxon>
        <taxon>Embryophyta</taxon>
        <taxon>Tracheophyta</taxon>
        <taxon>Spermatophyta</taxon>
        <taxon>Magnoliopsida</taxon>
        <taxon>eudicotyledons</taxon>
        <taxon>Gunneridae</taxon>
        <taxon>Pentapetalae</taxon>
        <taxon>rosids</taxon>
        <taxon>fabids</taxon>
        <taxon>Fabales</taxon>
        <taxon>Fabaceae</taxon>
        <taxon>Papilionoideae</taxon>
        <taxon>50 kb inversion clade</taxon>
        <taxon>NPAAA clade</taxon>
        <taxon>Hologalegina</taxon>
        <taxon>IRL clade</taxon>
        <taxon>Trifolieae</taxon>
        <taxon>Trifolium</taxon>
    </lineage>
</organism>
<gene>
    <name evidence="1" type="ORF">MILVUS5_LOCUS20676</name>
</gene>
<reference evidence="1" key="1">
    <citation type="submission" date="2023-10" db="EMBL/GenBank/DDBJ databases">
        <authorList>
            <person name="Rodriguez Cubillos JULIANA M."/>
            <person name="De Vega J."/>
        </authorList>
    </citation>
    <scope>NUCLEOTIDE SEQUENCE</scope>
</reference>
<name>A0ACB0K7R7_TRIPR</name>
<dbReference type="Proteomes" id="UP001177021">
    <property type="component" value="Unassembled WGS sequence"/>
</dbReference>
<evidence type="ECO:0000313" key="2">
    <source>
        <dbReference type="Proteomes" id="UP001177021"/>
    </source>
</evidence>
<proteinExistence type="predicted"/>